<dbReference type="EC" id="2.4.1.18" evidence="10"/>
<dbReference type="HAMAP" id="MF_00685">
    <property type="entry name" value="GlgB"/>
    <property type="match status" value="1"/>
</dbReference>
<comment type="catalytic activity">
    <reaction evidence="1 10">
        <text>Transfers a segment of a (1-&gt;4)-alpha-D-glucan chain to a primary hydroxy group in a similar glucan chain.</text>
        <dbReference type="EC" id="2.4.1.18"/>
    </reaction>
</comment>
<dbReference type="CDD" id="cd11322">
    <property type="entry name" value="AmyAc_Glg_BE"/>
    <property type="match status" value="1"/>
</dbReference>
<gene>
    <name evidence="10" type="primary">glgB</name>
    <name evidence="13" type="ORF">C41B8_10900</name>
</gene>
<dbReference type="GO" id="GO:0005978">
    <property type="term" value="P:glycogen biosynthetic process"/>
    <property type="evidence" value="ECO:0007669"/>
    <property type="project" value="UniProtKB-UniRule"/>
</dbReference>
<dbReference type="PIRSF" id="PIRSF000463">
    <property type="entry name" value="GlgB"/>
    <property type="match status" value="1"/>
</dbReference>
<evidence type="ECO:0000259" key="12">
    <source>
        <dbReference type="SMART" id="SM00642"/>
    </source>
</evidence>
<dbReference type="RefSeq" id="WP_037337842.1">
    <property type="nucleotide sequence ID" value="NZ_APNK01000015.1"/>
</dbReference>
<comment type="similarity">
    <text evidence="4 10">Belongs to the glycosyl hydrolase 13 family. GlgB subfamily.</text>
</comment>
<sequence length="722" mass="82504">MNDSHNEQVIRLLDARLHDPHRVLGRHVGRDGEVVRAFLPHAHRAWLMPLNEPMTRYRNSALFEWQGDDGRLPDDYRLSWIDEYGHRHEQHDPYAFASLLHETDLARFNTGEHTQAWRLLGAHQATDQGIEGTRFAVWAPRAERVSVIGDFNRWDGRAHPMRIHSRSGVWELFVPGLSEGALYKFEIRDVNGRVRHKTDPYGRRFERRPSTAAVVTGPSHHIWGDGDWMAARGAWQWAPIAIYEVHLGSWQRQPDGGFLNYRELADRLVPYVRELGMTHVEVMPLTEHPLDASWGYQPTGYFAPTSRYGEPDDLRYFVDVLHQAGIGVYLDWVPGHFPRDDFGLARFDGEALYEDADPLRGEHPEWGTLQFDYGRPEVRSFLLSSALYWLQEFHFDGLRVDGVASMLYLDYARAAGRWRRNAHGGNENIEATEFLRTLNVLTHGECPGSVTIAEESTSWPGVSRPPEAGGLGFSMKWNMGWMHDTLDYLHRRPVHRAYHHDELTFGLLYAFNENFVLALSHDEVVHEKGSLYGKMAGDPWQKRANLRLLYTYQFTYPGKKLLFMGAEMANPWEWNDQLALPQFLLDEPERRGIATLIGDLGRLYQNEPALHRRDFEPAGFEWIDCDDAGHSIIAYQRRGGDQDIVVILNFTPEAREGYRLGVPEPGYYRERLNSDASMYGGGNVGNLGGIESEAVACNGRAQSLVLTLPPLGGLILQRGPRP</sequence>
<dbReference type="InterPro" id="IPR013780">
    <property type="entry name" value="Glyco_hydro_b"/>
</dbReference>
<keyword evidence="8 10" id="KW-0320">Glycogen biosynthesis</keyword>
<dbReference type="Pfam" id="PF22019">
    <property type="entry name" value="GlgB_N"/>
    <property type="match status" value="1"/>
</dbReference>
<evidence type="ECO:0000313" key="14">
    <source>
        <dbReference type="Proteomes" id="UP000028302"/>
    </source>
</evidence>
<dbReference type="Proteomes" id="UP000028302">
    <property type="component" value="Unassembled WGS sequence"/>
</dbReference>
<name>A0A084IKI9_SALHC</name>
<dbReference type="GO" id="GO:0004553">
    <property type="term" value="F:hydrolase activity, hydrolyzing O-glycosyl compounds"/>
    <property type="evidence" value="ECO:0007669"/>
    <property type="project" value="InterPro"/>
</dbReference>
<dbReference type="FunFam" id="2.60.40.10:FF:000169">
    <property type="entry name" value="1,4-alpha-glucan branching enzyme GlgB"/>
    <property type="match status" value="1"/>
</dbReference>
<dbReference type="InterPro" id="IPR017853">
    <property type="entry name" value="GH"/>
</dbReference>
<dbReference type="PANTHER" id="PTHR43651:SF3">
    <property type="entry name" value="1,4-ALPHA-GLUCAN-BRANCHING ENZYME"/>
    <property type="match status" value="1"/>
</dbReference>
<dbReference type="Pfam" id="PF02806">
    <property type="entry name" value="Alpha-amylase_C"/>
    <property type="match status" value="1"/>
</dbReference>
<dbReference type="Gene3D" id="2.60.40.10">
    <property type="entry name" value="Immunoglobulins"/>
    <property type="match status" value="1"/>
</dbReference>
<dbReference type="NCBIfam" id="NF003811">
    <property type="entry name" value="PRK05402.1"/>
    <property type="match status" value="1"/>
</dbReference>
<dbReference type="UniPathway" id="UPA00164"/>
<protein>
    <recommendedName>
        <fullName evidence="10">1,4-alpha-glucan branching enzyme GlgB</fullName>
        <ecNumber evidence="10">2.4.1.18</ecNumber>
    </recommendedName>
    <alternativeName>
        <fullName evidence="10">1,4-alpha-D-glucan:1,4-alpha-D-glucan 6-glucosyl-transferase</fullName>
    </alternativeName>
    <alternativeName>
        <fullName evidence="10">Alpha-(1-&gt;4)-glucan branching enzyme</fullName>
    </alternativeName>
    <alternativeName>
        <fullName evidence="10">Glycogen branching enzyme</fullName>
        <shortName evidence="10">BE</shortName>
    </alternativeName>
</protein>
<dbReference type="InterPro" id="IPR004193">
    <property type="entry name" value="Glyco_hydro_13_N"/>
</dbReference>
<dbReference type="PATRIC" id="fig|1304275.5.peg.2226"/>
<evidence type="ECO:0000256" key="4">
    <source>
        <dbReference type="ARBA" id="ARBA00009000"/>
    </source>
</evidence>
<keyword evidence="7 10" id="KW-0808">Transferase</keyword>
<comment type="function">
    <text evidence="2 10">Catalyzes the formation of the alpha-1,6-glucosidic linkages in glycogen by scission of a 1,4-alpha-linked oligosaccharide from growing alpha-1,4-glucan chains and the subsequent attachment of the oligosaccharide to the alpha-1,6 position.</text>
</comment>
<evidence type="ECO:0000256" key="2">
    <source>
        <dbReference type="ARBA" id="ARBA00002953"/>
    </source>
</evidence>
<dbReference type="CDD" id="cd02855">
    <property type="entry name" value="E_set_GBE_prok_N"/>
    <property type="match status" value="1"/>
</dbReference>
<evidence type="ECO:0000256" key="10">
    <source>
        <dbReference type="HAMAP-Rule" id="MF_00685"/>
    </source>
</evidence>
<evidence type="ECO:0000256" key="3">
    <source>
        <dbReference type="ARBA" id="ARBA00004964"/>
    </source>
</evidence>
<dbReference type="InterPro" id="IPR044143">
    <property type="entry name" value="GlgB_N_E_set_prok"/>
</dbReference>
<evidence type="ECO:0000256" key="9">
    <source>
        <dbReference type="ARBA" id="ARBA00023277"/>
    </source>
</evidence>
<dbReference type="OrthoDB" id="9800174at2"/>
<organism evidence="13 14">
    <name type="scientific">Salinisphaera hydrothermalis (strain C41B8)</name>
    <dbReference type="NCBI Taxonomy" id="1304275"/>
    <lineage>
        <taxon>Bacteria</taxon>
        <taxon>Pseudomonadati</taxon>
        <taxon>Pseudomonadota</taxon>
        <taxon>Gammaproteobacteria</taxon>
        <taxon>Salinisphaerales</taxon>
        <taxon>Salinisphaeraceae</taxon>
        <taxon>Salinisphaera</taxon>
    </lineage>
</organism>
<keyword evidence="5 10" id="KW-0321">Glycogen metabolism</keyword>
<keyword evidence="14" id="KW-1185">Reference proteome</keyword>
<dbReference type="SUPFAM" id="SSF51011">
    <property type="entry name" value="Glycosyl hydrolase domain"/>
    <property type="match status" value="1"/>
</dbReference>
<dbReference type="InterPro" id="IPR013783">
    <property type="entry name" value="Ig-like_fold"/>
</dbReference>
<dbReference type="SMART" id="SM00642">
    <property type="entry name" value="Aamy"/>
    <property type="match status" value="1"/>
</dbReference>
<keyword evidence="9 10" id="KW-0119">Carbohydrate metabolism</keyword>
<dbReference type="NCBIfam" id="NF008967">
    <property type="entry name" value="PRK12313.1"/>
    <property type="match status" value="1"/>
</dbReference>
<feature type="active site" description="Proton donor" evidence="10 11">
    <location>
        <position position="454"/>
    </location>
</feature>
<comment type="subunit">
    <text evidence="10">Monomer.</text>
</comment>
<dbReference type="AlphaFoldDB" id="A0A084IKI9"/>
<dbReference type="GO" id="GO:0005829">
    <property type="term" value="C:cytosol"/>
    <property type="evidence" value="ECO:0007669"/>
    <property type="project" value="TreeGrafter"/>
</dbReference>
<dbReference type="FunFam" id="2.60.40.1180:FF:000002">
    <property type="entry name" value="1,4-alpha-glucan branching enzyme GlgB"/>
    <property type="match status" value="1"/>
</dbReference>
<evidence type="ECO:0000256" key="1">
    <source>
        <dbReference type="ARBA" id="ARBA00000826"/>
    </source>
</evidence>
<reference evidence="13 14" key="1">
    <citation type="submission" date="2013-03" db="EMBL/GenBank/DDBJ databases">
        <title>Salinisphaera hydrothermalis C41B8 Genome Sequencing.</title>
        <authorList>
            <person name="Li C."/>
            <person name="Lai Q."/>
            <person name="Shao Z."/>
        </authorList>
    </citation>
    <scope>NUCLEOTIDE SEQUENCE [LARGE SCALE GENOMIC DNA]</scope>
    <source>
        <strain evidence="13 14">C41B8</strain>
    </source>
</reference>
<evidence type="ECO:0000256" key="11">
    <source>
        <dbReference type="PIRSR" id="PIRSR000463-1"/>
    </source>
</evidence>
<dbReference type="InterPro" id="IPR014756">
    <property type="entry name" value="Ig_E-set"/>
</dbReference>
<dbReference type="FunFam" id="3.20.20.80:FF:000003">
    <property type="entry name" value="1,4-alpha-glucan branching enzyme GlgB"/>
    <property type="match status" value="1"/>
</dbReference>
<dbReference type="GO" id="GO:0003844">
    <property type="term" value="F:1,4-alpha-glucan branching enzyme activity"/>
    <property type="evidence" value="ECO:0007669"/>
    <property type="project" value="UniProtKB-UniRule"/>
</dbReference>
<evidence type="ECO:0000256" key="7">
    <source>
        <dbReference type="ARBA" id="ARBA00022679"/>
    </source>
</evidence>
<feature type="domain" description="Glycosyl hydrolase family 13 catalytic" evidence="12">
    <location>
        <begin position="244"/>
        <end position="590"/>
    </location>
</feature>
<proteinExistence type="inferred from homology"/>
<dbReference type="Gene3D" id="3.20.20.80">
    <property type="entry name" value="Glycosidases"/>
    <property type="match status" value="1"/>
</dbReference>
<dbReference type="InterPro" id="IPR006048">
    <property type="entry name" value="A-amylase/branching_C"/>
</dbReference>
<dbReference type="PANTHER" id="PTHR43651">
    <property type="entry name" value="1,4-ALPHA-GLUCAN-BRANCHING ENZYME"/>
    <property type="match status" value="1"/>
</dbReference>
<evidence type="ECO:0000256" key="8">
    <source>
        <dbReference type="ARBA" id="ARBA00023056"/>
    </source>
</evidence>
<dbReference type="InterPro" id="IPR037439">
    <property type="entry name" value="Branching_enzy"/>
</dbReference>
<accession>A0A084IKI9</accession>
<dbReference type="SUPFAM" id="SSF51445">
    <property type="entry name" value="(Trans)glycosidases"/>
    <property type="match status" value="1"/>
</dbReference>
<dbReference type="STRING" id="1304275.C41B8_10900"/>
<dbReference type="SUPFAM" id="SSF81296">
    <property type="entry name" value="E set domains"/>
    <property type="match status" value="2"/>
</dbReference>
<evidence type="ECO:0000313" key="13">
    <source>
        <dbReference type="EMBL" id="KEZ77223.1"/>
    </source>
</evidence>
<comment type="pathway">
    <text evidence="3 10">Glycan biosynthesis; glycogen biosynthesis.</text>
</comment>
<dbReference type="eggNOG" id="COG0296">
    <property type="taxonomic scope" value="Bacteria"/>
</dbReference>
<evidence type="ECO:0000256" key="5">
    <source>
        <dbReference type="ARBA" id="ARBA00022600"/>
    </source>
</evidence>
<dbReference type="EMBL" id="APNK01000015">
    <property type="protein sequence ID" value="KEZ77223.1"/>
    <property type="molecule type" value="Genomic_DNA"/>
</dbReference>
<dbReference type="Pfam" id="PF00128">
    <property type="entry name" value="Alpha-amylase"/>
    <property type="match status" value="1"/>
</dbReference>
<feature type="active site" description="Nucleophile" evidence="10 11">
    <location>
        <position position="401"/>
    </location>
</feature>
<dbReference type="GO" id="GO:0043169">
    <property type="term" value="F:cation binding"/>
    <property type="evidence" value="ECO:0007669"/>
    <property type="project" value="InterPro"/>
</dbReference>
<dbReference type="InterPro" id="IPR054169">
    <property type="entry name" value="GlgB_N"/>
</dbReference>
<dbReference type="NCBIfam" id="TIGR01515">
    <property type="entry name" value="branching_enzym"/>
    <property type="match status" value="1"/>
</dbReference>
<dbReference type="InterPro" id="IPR006047">
    <property type="entry name" value="GH13_cat_dom"/>
</dbReference>
<comment type="caution">
    <text evidence="13">The sequence shown here is derived from an EMBL/GenBank/DDBJ whole genome shotgun (WGS) entry which is preliminary data.</text>
</comment>
<dbReference type="Gene3D" id="2.60.40.1180">
    <property type="entry name" value="Golgi alpha-mannosidase II"/>
    <property type="match status" value="1"/>
</dbReference>
<keyword evidence="6 10" id="KW-0328">Glycosyltransferase</keyword>
<dbReference type="Pfam" id="PF02922">
    <property type="entry name" value="CBM_48"/>
    <property type="match status" value="1"/>
</dbReference>
<dbReference type="InterPro" id="IPR006407">
    <property type="entry name" value="GlgB"/>
</dbReference>
<evidence type="ECO:0000256" key="6">
    <source>
        <dbReference type="ARBA" id="ARBA00022676"/>
    </source>
</evidence>